<dbReference type="AlphaFoldDB" id="A0A6A4TAL8"/>
<dbReference type="Proteomes" id="UP000438429">
    <property type="component" value="Unassembled WGS sequence"/>
</dbReference>
<comment type="caution">
    <text evidence="2">The sequence shown here is derived from an EMBL/GenBank/DDBJ whole genome shotgun (WGS) entry which is preliminary data.</text>
</comment>
<feature type="compositionally biased region" description="Basic and acidic residues" evidence="1">
    <location>
        <begin position="56"/>
        <end position="73"/>
    </location>
</feature>
<feature type="compositionally biased region" description="Low complexity" evidence="1">
    <location>
        <begin position="1"/>
        <end position="14"/>
    </location>
</feature>
<evidence type="ECO:0000256" key="1">
    <source>
        <dbReference type="SAM" id="MobiDB-lite"/>
    </source>
</evidence>
<feature type="compositionally biased region" description="Basic residues" evidence="1">
    <location>
        <begin position="27"/>
        <end position="37"/>
    </location>
</feature>
<dbReference type="EMBL" id="VEVO01000007">
    <property type="protein sequence ID" value="KAF0039991.1"/>
    <property type="molecule type" value="Genomic_DNA"/>
</dbReference>
<organism evidence="2 3">
    <name type="scientific">Scophthalmus maximus</name>
    <name type="common">Turbot</name>
    <name type="synonym">Psetta maxima</name>
    <dbReference type="NCBI Taxonomy" id="52904"/>
    <lineage>
        <taxon>Eukaryota</taxon>
        <taxon>Metazoa</taxon>
        <taxon>Chordata</taxon>
        <taxon>Craniata</taxon>
        <taxon>Vertebrata</taxon>
        <taxon>Euteleostomi</taxon>
        <taxon>Actinopterygii</taxon>
        <taxon>Neopterygii</taxon>
        <taxon>Teleostei</taxon>
        <taxon>Neoteleostei</taxon>
        <taxon>Acanthomorphata</taxon>
        <taxon>Carangaria</taxon>
        <taxon>Pleuronectiformes</taxon>
        <taxon>Pleuronectoidei</taxon>
        <taxon>Scophthalmidae</taxon>
        <taxon>Scophthalmus</taxon>
    </lineage>
</organism>
<evidence type="ECO:0000313" key="3">
    <source>
        <dbReference type="Proteomes" id="UP000438429"/>
    </source>
</evidence>
<protein>
    <submittedName>
        <fullName evidence="2">Uncharacterized protein</fullName>
    </submittedName>
</protein>
<name>A0A6A4TAL8_SCOMX</name>
<feature type="compositionally biased region" description="Pro residues" evidence="1">
    <location>
        <begin position="45"/>
        <end position="54"/>
    </location>
</feature>
<feature type="region of interest" description="Disordered" evidence="1">
    <location>
        <begin position="1"/>
        <end position="73"/>
    </location>
</feature>
<sequence>MRTSSTSSSLRVSPVPSPDCLRLQKPLTHRTKARARSVRGTPQLSQPPPPPSPRRPPRDNERLSPWEKERERR</sequence>
<accession>A0A6A4TAL8</accession>
<gene>
    <name evidence="2" type="ORF">F2P81_008226</name>
</gene>
<evidence type="ECO:0000313" key="2">
    <source>
        <dbReference type="EMBL" id="KAF0039991.1"/>
    </source>
</evidence>
<proteinExistence type="predicted"/>
<reference evidence="2 3" key="1">
    <citation type="submission" date="2019-06" db="EMBL/GenBank/DDBJ databases">
        <title>Draft genomes of female and male turbot (Scophthalmus maximus).</title>
        <authorList>
            <person name="Xu H."/>
            <person name="Xu X.-W."/>
            <person name="Shao C."/>
            <person name="Chen S."/>
        </authorList>
    </citation>
    <scope>NUCLEOTIDE SEQUENCE [LARGE SCALE GENOMIC DNA]</scope>
    <source>
        <strain evidence="2">Ysfricsl-2016a</strain>
        <tissue evidence="2">Blood</tissue>
    </source>
</reference>